<dbReference type="Proteomes" id="UP000093796">
    <property type="component" value="Unassembled WGS sequence"/>
</dbReference>
<evidence type="ECO:0000256" key="2">
    <source>
        <dbReference type="SAM" id="Phobius"/>
    </source>
</evidence>
<feature type="compositionally biased region" description="Polar residues" evidence="1">
    <location>
        <begin position="217"/>
        <end position="226"/>
    </location>
</feature>
<keyword evidence="2" id="KW-0812">Transmembrane</keyword>
<name>A0A1A0D155_ACEPA</name>
<dbReference type="EMBL" id="LYUD01000124">
    <property type="protein sequence ID" value="OAZ69028.1"/>
    <property type="molecule type" value="Genomic_DNA"/>
</dbReference>
<reference evidence="3 4" key="1">
    <citation type="submission" date="2016-05" db="EMBL/GenBank/DDBJ databases">
        <title>Genome sequencing of Acetobacter pasteurianus strain SRCM100623.</title>
        <authorList>
            <person name="Song Y.R."/>
        </authorList>
    </citation>
    <scope>NUCLEOTIDE SEQUENCE [LARGE SCALE GENOMIC DNA]</scope>
    <source>
        <strain evidence="3 4">SRCM100623</strain>
    </source>
</reference>
<evidence type="ECO:0000313" key="3">
    <source>
        <dbReference type="EMBL" id="OAZ69028.1"/>
    </source>
</evidence>
<keyword evidence="2" id="KW-1133">Transmembrane helix</keyword>
<dbReference type="AlphaFoldDB" id="A0A1A0D155"/>
<accession>A0A1A0D155</accession>
<feature type="transmembrane region" description="Helical" evidence="2">
    <location>
        <begin position="39"/>
        <end position="59"/>
    </location>
</feature>
<evidence type="ECO:0000313" key="4">
    <source>
        <dbReference type="Proteomes" id="UP000093796"/>
    </source>
</evidence>
<proteinExistence type="predicted"/>
<feature type="region of interest" description="Disordered" evidence="1">
    <location>
        <begin position="214"/>
        <end position="237"/>
    </location>
</feature>
<comment type="caution">
    <text evidence="3">The sequence shown here is derived from an EMBL/GenBank/DDBJ whole genome shotgun (WGS) entry which is preliminary data.</text>
</comment>
<keyword evidence="2" id="KW-0472">Membrane</keyword>
<evidence type="ECO:0000256" key="1">
    <source>
        <dbReference type="SAM" id="MobiDB-lite"/>
    </source>
</evidence>
<protein>
    <submittedName>
        <fullName evidence="3">Uncharacterized protein</fullName>
    </submittedName>
</protein>
<dbReference type="PATRIC" id="fig|438.15.peg.2579"/>
<organism evidence="3 4">
    <name type="scientific">Acetobacter pasteurianus</name>
    <name type="common">Acetobacter turbidans</name>
    <dbReference type="NCBI Taxonomy" id="438"/>
    <lineage>
        <taxon>Bacteria</taxon>
        <taxon>Pseudomonadati</taxon>
        <taxon>Pseudomonadota</taxon>
        <taxon>Alphaproteobacteria</taxon>
        <taxon>Acetobacterales</taxon>
        <taxon>Acetobacteraceae</taxon>
        <taxon>Acetobacter</taxon>
    </lineage>
</organism>
<gene>
    <name evidence="3" type="ORF">SRCM100623_02334</name>
</gene>
<sequence>MFLSFGDIKVVTWQLQSSDFPILNQITISQVRHGFWENVIAWAPAVGAACSLVGIFITYRIAKKAREISSEQKRIAQNKFDLDLFEKRLAVYHAAFDSFNILFTHVGYLPKDAKYYDEIKKDLGDKFSVFLISRFIFEKKDCDFIHKIRRNLNKCYVFLVGSRGFEKDCIYSGKSYTALECKEFCRSFKNKWEQEYKKSLYETIAKYMPKNALLPPNLQQNASKASPASPDKPQPTGLKAFRARLKRAACEWKRPLP</sequence>